<dbReference type="KEGG" id="nga:Ngar_c07590"/>
<keyword evidence="1" id="KW-1133">Transmembrane helix</keyword>
<reference evidence="2 3" key="1">
    <citation type="journal article" date="2012" name="Environ. Microbiol.">
        <title>The genome of the ammonia-oxidizing Candidatus Nitrososphaera gargensis: insights into metabolic versatility and environmental adaptations.</title>
        <authorList>
            <person name="Spang A."/>
            <person name="Poehlein A."/>
            <person name="Offre P."/>
            <person name="Zumbragel S."/>
            <person name="Haider S."/>
            <person name="Rychlik N."/>
            <person name="Nowka B."/>
            <person name="Schmeisser C."/>
            <person name="Lebedeva E.V."/>
            <person name="Rattei T."/>
            <person name="Bohm C."/>
            <person name="Schmid M."/>
            <person name="Galushko A."/>
            <person name="Hatzenpichler R."/>
            <person name="Weinmaier T."/>
            <person name="Daniel R."/>
            <person name="Schleper C."/>
            <person name="Spieck E."/>
            <person name="Streit W."/>
            <person name="Wagner M."/>
        </authorList>
    </citation>
    <scope>NUCLEOTIDE SEQUENCE [LARGE SCALE GENOMIC DNA]</scope>
    <source>
        <strain evidence="3">Ga9.2</strain>
    </source>
</reference>
<dbReference type="Proteomes" id="UP000008037">
    <property type="component" value="Chromosome"/>
</dbReference>
<evidence type="ECO:0000313" key="2">
    <source>
        <dbReference type="EMBL" id="AFU57702.1"/>
    </source>
</evidence>
<keyword evidence="1" id="KW-0472">Membrane</keyword>
<dbReference type="AlphaFoldDB" id="K0II92"/>
<keyword evidence="3" id="KW-1185">Reference proteome</keyword>
<accession>K0II92</accession>
<sequence length="167" mass="18253">MIIGPRRLVLIGAIAAVALTIIFYPLLVRTPFDPQKVSFELTKVELISGSEGEQQLVVQPSLRITNTNDFTLTTSKIDYELFADGVLVGSDTISYEDVPINGRPALFPNQPVTLRDTDGLTLRYSDANADLFNRILGNSTEIGWSIQGSANIESGTTLETTQFSTEL</sequence>
<evidence type="ECO:0000313" key="3">
    <source>
        <dbReference type="Proteomes" id="UP000008037"/>
    </source>
</evidence>
<dbReference type="OrthoDB" id="10027at2157"/>
<protein>
    <submittedName>
        <fullName evidence="2">Uncharacterized protein</fullName>
    </submittedName>
</protein>
<evidence type="ECO:0000256" key="1">
    <source>
        <dbReference type="SAM" id="Phobius"/>
    </source>
</evidence>
<dbReference type="Gene3D" id="2.60.40.1820">
    <property type="match status" value="1"/>
</dbReference>
<dbReference type="GeneID" id="13795154"/>
<proteinExistence type="predicted"/>
<gene>
    <name evidence="2" type="ordered locus">Ngar_c07590</name>
</gene>
<dbReference type="HOGENOM" id="CLU_1607211_0_0_2"/>
<dbReference type="BioCyc" id="CNIT1237085:G1324-757-MONOMER"/>
<dbReference type="InParanoid" id="K0II92"/>
<dbReference type="SUPFAM" id="SSF117070">
    <property type="entry name" value="LEA14-like"/>
    <property type="match status" value="1"/>
</dbReference>
<name>K0II92_NITGG</name>
<keyword evidence="1" id="KW-0812">Transmembrane</keyword>
<dbReference type="EMBL" id="CP002408">
    <property type="protein sequence ID" value="AFU57702.1"/>
    <property type="molecule type" value="Genomic_DNA"/>
</dbReference>
<feature type="transmembrane region" description="Helical" evidence="1">
    <location>
        <begin position="7"/>
        <end position="27"/>
    </location>
</feature>
<organism evidence="2 3">
    <name type="scientific">Nitrososphaera gargensis (strain Ga9.2)</name>
    <dbReference type="NCBI Taxonomy" id="1237085"/>
    <lineage>
        <taxon>Archaea</taxon>
        <taxon>Nitrososphaerota</taxon>
        <taxon>Nitrososphaeria</taxon>
        <taxon>Nitrososphaerales</taxon>
        <taxon>Nitrososphaeraceae</taxon>
        <taxon>Nitrososphaera</taxon>
    </lineage>
</organism>
<dbReference type="RefSeq" id="WP_015018247.1">
    <property type="nucleotide sequence ID" value="NC_018719.1"/>
</dbReference>